<proteinExistence type="predicted"/>
<reference evidence="6 7" key="1">
    <citation type="submission" date="2018-09" db="EMBL/GenBank/DDBJ databases">
        <title>YIM 75507 draft genome.</title>
        <authorList>
            <person name="Tang S."/>
            <person name="Feng Y."/>
        </authorList>
    </citation>
    <scope>NUCLEOTIDE SEQUENCE [LARGE SCALE GENOMIC DNA]</scope>
    <source>
        <strain evidence="6 7">YIM 75507</strain>
    </source>
</reference>
<keyword evidence="1" id="KW-0805">Transcription regulation</keyword>
<evidence type="ECO:0000256" key="3">
    <source>
        <dbReference type="ARBA" id="ARBA00023163"/>
    </source>
</evidence>
<dbReference type="PROSITE" id="PS50977">
    <property type="entry name" value="HTH_TETR_2"/>
    <property type="match status" value="1"/>
</dbReference>
<sequence length="204" mass="21840">MPRGRTPKGEATRARIIAGAAEAVLALGVMDTTLDDVRERTGTSKGQIFHHFPGGKDELLTEVARHEADRVLNGVQARMSPLTTWEAWSRWKDQLIGEYDRSGADCPLRILVNHLGPATPGARAVVAELLSQWHTHIRTGLERMRSAGILSGDLDPAAAASAVLTAIQGGVVMLAATGTTAHLEASLDLTLAHLRTHALTPDRP</sequence>
<evidence type="ECO:0000313" key="6">
    <source>
        <dbReference type="EMBL" id="RJL22587.1"/>
    </source>
</evidence>
<keyword evidence="3" id="KW-0804">Transcription</keyword>
<dbReference type="InterPro" id="IPR036271">
    <property type="entry name" value="Tet_transcr_reg_TetR-rel_C_sf"/>
</dbReference>
<dbReference type="PANTHER" id="PTHR47506">
    <property type="entry name" value="TRANSCRIPTIONAL REGULATORY PROTEIN"/>
    <property type="match status" value="1"/>
</dbReference>
<evidence type="ECO:0000256" key="4">
    <source>
        <dbReference type="PROSITE-ProRule" id="PRU00335"/>
    </source>
</evidence>
<dbReference type="Proteomes" id="UP000265768">
    <property type="component" value="Unassembled WGS sequence"/>
</dbReference>
<name>A0A3A4ASY3_9ACTN</name>
<gene>
    <name evidence="6" type="ORF">D5H75_35850</name>
</gene>
<dbReference type="InterPro" id="IPR009057">
    <property type="entry name" value="Homeodomain-like_sf"/>
</dbReference>
<comment type="caution">
    <text evidence="6">The sequence shown here is derived from an EMBL/GenBank/DDBJ whole genome shotgun (WGS) entry which is preliminary data.</text>
</comment>
<dbReference type="SUPFAM" id="SSF46689">
    <property type="entry name" value="Homeodomain-like"/>
    <property type="match status" value="1"/>
</dbReference>
<feature type="domain" description="HTH tetR-type" evidence="5">
    <location>
        <begin position="10"/>
        <end position="70"/>
    </location>
</feature>
<evidence type="ECO:0000313" key="7">
    <source>
        <dbReference type="Proteomes" id="UP000265768"/>
    </source>
</evidence>
<keyword evidence="7" id="KW-1185">Reference proteome</keyword>
<dbReference type="OrthoDB" id="3827407at2"/>
<feature type="DNA-binding region" description="H-T-H motif" evidence="4">
    <location>
        <begin position="33"/>
        <end position="52"/>
    </location>
</feature>
<dbReference type="GO" id="GO:0003677">
    <property type="term" value="F:DNA binding"/>
    <property type="evidence" value="ECO:0007669"/>
    <property type="project" value="UniProtKB-UniRule"/>
</dbReference>
<dbReference type="RefSeq" id="WP_119931043.1">
    <property type="nucleotide sequence ID" value="NZ_QZEY01000022.1"/>
</dbReference>
<dbReference type="Gene3D" id="1.10.357.10">
    <property type="entry name" value="Tetracycline Repressor, domain 2"/>
    <property type="match status" value="1"/>
</dbReference>
<dbReference type="SUPFAM" id="SSF48498">
    <property type="entry name" value="Tetracyclin repressor-like, C-terminal domain"/>
    <property type="match status" value="1"/>
</dbReference>
<evidence type="ECO:0000259" key="5">
    <source>
        <dbReference type="PROSITE" id="PS50977"/>
    </source>
</evidence>
<dbReference type="PANTHER" id="PTHR47506:SF1">
    <property type="entry name" value="HTH-TYPE TRANSCRIPTIONAL REGULATOR YJDC"/>
    <property type="match status" value="1"/>
</dbReference>
<keyword evidence="2 4" id="KW-0238">DNA-binding</keyword>
<dbReference type="EMBL" id="QZEY01000022">
    <property type="protein sequence ID" value="RJL22587.1"/>
    <property type="molecule type" value="Genomic_DNA"/>
</dbReference>
<evidence type="ECO:0000256" key="2">
    <source>
        <dbReference type="ARBA" id="ARBA00023125"/>
    </source>
</evidence>
<accession>A0A3A4ASY3</accession>
<protein>
    <submittedName>
        <fullName evidence="6">TetR/AcrR family transcriptional regulator</fullName>
    </submittedName>
</protein>
<evidence type="ECO:0000256" key="1">
    <source>
        <dbReference type="ARBA" id="ARBA00023015"/>
    </source>
</evidence>
<dbReference type="AlphaFoldDB" id="A0A3A4ASY3"/>
<organism evidence="6 7">
    <name type="scientific">Bailinhaonella thermotolerans</name>
    <dbReference type="NCBI Taxonomy" id="1070861"/>
    <lineage>
        <taxon>Bacteria</taxon>
        <taxon>Bacillati</taxon>
        <taxon>Actinomycetota</taxon>
        <taxon>Actinomycetes</taxon>
        <taxon>Streptosporangiales</taxon>
        <taxon>Streptosporangiaceae</taxon>
        <taxon>Bailinhaonella</taxon>
    </lineage>
</organism>
<dbReference type="InterPro" id="IPR001647">
    <property type="entry name" value="HTH_TetR"/>
</dbReference>
<dbReference type="Pfam" id="PF00440">
    <property type="entry name" value="TetR_N"/>
    <property type="match status" value="1"/>
</dbReference>